<dbReference type="EMBL" id="JAHDYR010000012">
    <property type="protein sequence ID" value="KAG9395199.1"/>
    <property type="molecule type" value="Genomic_DNA"/>
</dbReference>
<dbReference type="AlphaFoldDB" id="A0A8J6E0J2"/>
<accession>A0A8J6E0J2</accession>
<dbReference type="Proteomes" id="UP000717585">
    <property type="component" value="Unassembled WGS sequence"/>
</dbReference>
<feature type="region of interest" description="Disordered" evidence="1">
    <location>
        <begin position="167"/>
        <end position="187"/>
    </location>
</feature>
<sequence length="524" mass="59323">MSASERPEAVYQGRNKISSTLSYKQSKNLWGERLSMSNRHVRQVASGRSIGSLNQAVSSPERMIDKQTNPRQRAEAAQVLNNIQRYLETPEVLESIRRRAHSVMGITRTATQKPAEHDDSRSKAGRWVVKPLFAGADFLNNRVPAGLDDWVTRERAITRVLKKGKEAERHRKMMEHTAARARGRATKTRADAYYEEQRARREQQIQQNMDRGVDIDKEERVERMRQLRQTMFPNSYNMLRRHSEKLPDDPDELLKVAVAKQLSSPAELRWSDAFRARTDCEAVPQLEMSPDDIVGSMVSRFEAYHIQDMLHMAPEEIRRVADVKAQLFKARRKLDAATGAIKQQMERLVSDQVRLEHQAADQTVPDEEFELALPDTVQDTPVVPGARAGSGLSDTPDVRTLAQAMGRTPIAPIDEDAGGPRRAEAESDPERPAPTPEMRVRAHSRIEQLQRTVEGELSAIADRARRHEPLPTLSPAKFHSYDDETASIRRAMAAEQRMGARMVKDRWRAAVGRGSPERAASSML</sequence>
<feature type="compositionally biased region" description="Basic and acidic residues" evidence="1">
    <location>
        <begin position="167"/>
        <end position="178"/>
    </location>
</feature>
<comment type="caution">
    <text evidence="2">The sequence shown here is derived from an EMBL/GenBank/DDBJ whole genome shotgun (WGS) entry which is preliminary data.</text>
</comment>
<feature type="region of interest" description="Disordered" evidence="1">
    <location>
        <begin position="406"/>
        <end position="440"/>
    </location>
</feature>
<feature type="compositionally biased region" description="Basic and acidic residues" evidence="1">
    <location>
        <begin position="418"/>
        <end position="431"/>
    </location>
</feature>
<proteinExistence type="predicted"/>
<keyword evidence="3" id="KW-1185">Reference proteome</keyword>
<name>A0A8J6E0J2_9EUKA</name>
<gene>
    <name evidence="2" type="ORF">J8273_0419</name>
</gene>
<evidence type="ECO:0000313" key="3">
    <source>
        <dbReference type="Proteomes" id="UP000717585"/>
    </source>
</evidence>
<reference evidence="2" key="1">
    <citation type="submission" date="2021-05" db="EMBL/GenBank/DDBJ databases">
        <title>A free-living protist that lacks canonical eukaryotic 1 DNA replication and segregation systems.</title>
        <authorList>
            <person name="Salas-Leiva D.E."/>
            <person name="Tromer E.C."/>
            <person name="Curtis B.A."/>
            <person name="Jerlstrom-Hultqvist J."/>
            <person name="Kolisko M."/>
            <person name="Yi Z."/>
            <person name="Salas-Leiva J.S."/>
            <person name="Gallot-Lavallee L."/>
            <person name="Kops G.J.P.L."/>
            <person name="Archibald J.M."/>
            <person name="Simpson A.G.B."/>
            <person name="Roger A.J."/>
        </authorList>
    </citation>
    <scope>NUCLEOTIDE SEQUENCE</scope>
    <source>
        <strain evidence="2">BICM</strain>
    </source>
</reference>
<evidence type="ECO:0000313" key="2">
    <source>
        <dbReference type="EMBL" id="KAG9395199.1"/>
    </source>
</evidence>
<organism evidence="2 3">
    <name type="scientific">Carpediemonas membranifera</name>
    <dbReference type="NCBI Taxonomy" id="201153"/>
    <lineage>
        <taxon>Eukaryota</taxon>
        <taxon>Metamonada</taxon>
        <taxon>Carpediemonas-like organisms</taxon>
        <taxon>Carpediemonas</taxon>
    </lineage>
</organism>
<evidence type="ECO:0000256" key="1">
    <source>
        <dbReference type="SAM" id="MobiDB-lite"/>
    </source>
</evidence>
<protein>
    <submittedName>
        <fullName evidence="2">Uncharacterized protein</fullName>
    </submittedName>
</protein>